<dbReference type="GO" id="GO:0000049">
    <property type="term" value="F:tRNA binding"/>
    <property type="evidence" value="ECO:0007669"/>
    <property type="project" value="TreeGrafter"/>
</dbReference>
<dbReference type="EC" id="2.7.7.87" evidence="9"/>
<proteinExistence type="inferred from homology"/>
<dbReference type="PANTHER" id="PTHR17490:SF18">
    <property type="entry name" value="THREONYLCARBAMOYL-AMP SYNTHASE"/>
    <property type="match status" value="1"/>
</dbReference>
<dbReference type="FunFam" id="3.90.870.10:FF:000004">
    <property type="entry name" value="Threonylcarbamoyl-AMP synthase"/>
    <property type="match status" value="1"/>
</dbReference>
<evidence type="ECO:0000256" key="9">
    <source>
        <dbReference type="HAMAP-Rule" id="MF_01852"/>
    </source>
</evidence>
<gene>
    <name evidence="9" type="primary">tsaC</name>
    <name evidence="11" type="ORF">SAMN04488073_2106</name>
</gene>
<dbReference type="EMBL" id="FOYV01000001">
    <property type="protein sequence ID" value="SFR48595.1"/>
    <property type="molecule type" value="Genomic_DNA"/>
</dbReference>
<dbReference type="PROSITE" id="PS51163">
    <property type="entry name" value="YRDC"/>
    <property type="match status" value="1"/>
</dbReference>
<evidence type="ECO:0000313" key="12">
    <source>
        <dbReference type="Proteomes" id="UP000199290"/>
    </source>
</evidence>
<keyword evidence="6 9" id="KW-0547">Nucleotide-binding</keyword>
<dbReference type="OrthoDB" id="9814580at2"/>
<keyword evidence="7 9" id="KW-0067">ATP-binding</keyword>
<evidence type="ECO:0000256" key="8">
    <source>
        <dbReference type="ARBA" id="ARBA00048366"/>
    </source>
</evidence>
<evidence type="ECO:0000313" key="11">
    <source>
        <dbReference type="EMBL" id="SFR48595.1"/>
    </source>
</evidence>
<dbReference type="Proteomes" id="UP000199290">
    <property type="component" value="Unassembled WGS sequence"/>
</dbReference>
<comment type="catalytic activity">
    <reaction evidence="8 9">
        <text>L-threonine + hydrogencarbonate + ATP = L-threonylcarbamoyladenylate + diphosphate + H2O</text>
        <dbReference type="Rhea" id="RHEA:36407"/>
        <dbReference type="ChEBI" id="CHEBI:15377"/>
        <dbReference type="ChEBI" id="CHEBI:17544"/>
        <dbReference type="ChEBI" id="CHEBI:30616"/>
        <dbReference type="ChEBI" id="CHEBI:33019"/>
        <dbReference type="ChEBI" id="CHEBI:57926"/>
        <dbReference type="ChEBI" id="CHEBI:73682"/>
        <dbReference type="EC" id="2.7.7.87"/>
    </reaction>
</comment>
<dbReference type="GO" id="GO:0061710">
    <property type="term" value="F:L-threonylcarbamoyladenylate synthase"/>
    <property type="evidence" value="ECO:0007669"/>
    <property type="project" value="UniProtKB-EC"/>
</dbReference>
<comment type="similarity">
    <text evidence="9">Belongs to the SUA5 family. TsaC subfamily.</text>
</comment>
<dbReference type="GO" id="GO:0002949">
    <property type="term" value="P:tRNA threonylcarbamoyladenosine modification"/>
    <property type="evidence" value="ECO:0007669"/>
    <property type="project" value="UniProtKB-UniRule"/>
</dbReference>
<dbReference type="InterPro" id="IPR050156">
    <property type="entry name" value="TC-AMP_synthase_SUA5"/>
</dbReference>
<evidence type="ECO:0000256" key="4">
    <source>
        <dbReference type="ARBA" id="ARBA00022694"/>
    </source>
</evidence>
<dbReference type="AlphaFoldDB" id="A0A1I6H272"/>
<evidence type="ECO:0000256" key="1">
    <source>
        <dbReference type="ARBA" id="ARBA00004496"/>
    </source>
</evidence>
<sequence length="202" mass="22540">MDPGQGDVNSVTHCDSKPLSDWQLHCARRTVLGGGVIAYPTEAVWGLGCDPWDRDAVAHLLELKQRPVEKGVILVASSVEQIHFLLDPLPESLRREAERHWPGPVTCLLPDVNRQIPEWVRGRHVSIAVRVSDHPVVRALCEVAGMPLVSTSCNPAGRQPARHIWQVRRYFDDRLDWIVPGALGGNRKPSRIIDIVSGQQLR</sequence>
<evidence type="ECO:0000256" key="3">
    <source>
        <dbReference type="ARBA" id="ARBA00022679"/>
    </source>
</evidence>
<evidence type="ECO:0000256" key="6">
    <source>
        <dbReference type="ARBA" id="ARBA00022741"/>
    </source>
</evidence>
<evidence type="ECO:0000256" key="7">
    <source>
        <dbReference type="ARBA" id="ARBA00022840"/>
    </source>
</evidence>
<dbReference type="GO" id="GO:0006450">
    <property type="term" value="P:regulation of translational fidelity"/>
    <property type="evidence" value="ECO:0007669"/>
    <property type="project" value="TreeGrafter"/>
</dbReference>
<organism evidence="11 12">
    <name type="scientific">Marinobacter gudaonensis</name>
    <dbReference type="NCBI Taxonomy" id="375760"/>
    <lineage>
        <taxon>Bacteria</taxon>
        <taxon>Pseudomonadati</taxon>
        <taxon>Pseudomonadota</taxon>
        <taxon>Gammaproteobacteria</taxon>
        <taxon>Pseudomonadales</taxon>
        <taxon>Marinobacteraceae</taxon>
        <taxon>Marinobacter</taxon>
    </lineage>
</organism>
<feature type="domain" description="YrdC-like" evidence="10">
    <location>
        <begin position="21"/>
        <end position="202"/>
    </location>
</feature>
<name>A0A1I6H272_9GAMM</name>
<dbReference type="HAMAP" id="MF_01852">
    <property type="entry name" value="TsaC"/>
    <property type="match status" value="1"/>
</dbReference>
<dbReference type="GO" id="GO:0005737">
    <property type="term" value="C:cytoplasm"/>
    <property type="evidence" value="ECO:0007669"/>
    <property type="project" value="UniProtKB-SubCell"/>
</dbReference>
<dbReference type="RefSeq" id="WP_091989333.1">
    <property type="nucleotide sequence ID" value="NZ_FOYV01000001.1"/>
</dbReference>
<keyword evidence="5 9" id="KW-0548">Nucleotidyltransferase</keyword>
<dbReference type="InterPro" id="IPR017945">
    <property type="entry name" value="DHBP_synth_RibB-like_a/b_dom"/>
</dbReference>
<dbReference type="InterPro" id="IPR023535">
    <property type="entry name" value="TC-AMP_synthase"/>
</dbReference>
<accession>A0A1I6H272</accession>
<dbReference type="PANTHER" id="PTHR17490">
    <property type="entry name" value="SUA5"/>
    <property type="match status" value="1"/>
</dbReference>
<evidence type="ECO:0000256" key="5">
    <source>
        <dbReference type="ARBA" id="ARBA00022695"/>
    </source>
</evidence>
<evidence type="ECO:0000259" key="10">
    <source>
        <dbReference type="PROSITE" id="PS51163"/>
    </source>
</evidence>
<keyword evidence="4 9" id="KW-0819">tRNA processing</keyword>
<dbReference type="GO" id="GO:0005524">
    <property type="term" value="F:ATP binding"/>
    <property type="evidence" value="ECO:0007669"/>
    <property type="project" value="UniProtKB-UniRule"/>
</dbReference>
<dbReference type="GO" id="GO:0003725">
    <property type="term" value="F:double-stranded RNA binding"/>
    <property type="evidence" value="ECO:0007669"/>
    <property type="project" value="InterPro"/>
</dbReference>
<protein>
    <recommendedName>
        <fullName evidence="9">Threonylcarbamoyl-AMP synthase</fullName>
        <shortName evidence="9">TC-AMP synthase</shortName>
        <ecNumber evidence="9">2.7.7.87</ecNumber>
    </recommendedName>
    <alternativeName>
        <fullName evidence="9">L-threonylcarbamoyladenylate synthase</fullName>
    </alternativeName>
    <alternativeName>
        <fullName evidence="9">t(6)A37 threonylcarbamoyladenosine biosynthesis protein TsaC</fullName>
    </alternativeName>
    <alternativeName>
        <fullName evidence="9">tRNA threonylcarbamoyladenosine biosynthesis protein TsaC</fullName>
    </alternativeName>
</protein>
<dbReference type="Gene3D" id="3.90.870.10">
    <property type="entry name" value="DHBP synthase"/>
    <property type="match status" value="1"/>
</dbReference>
<keyword evidence="12" id="KW-1185">Reference proteome</keyword>
<dbReference type="SUPFAM" id="SSF55821">
    <property type="entry name" value="YrdC/RibB"/>
    <property type="match status" value="1"/>
</dbReference>
<comment type="subcellular location">
    <subcellularLocation>
        <location evidence="1 9">Cytoplasm</location>
    </subcellularLocation>
</comment>
<dbReference type="STRING" id="375760.SAMN04488073_2106"/>
<comment type="function">
    <text evidence="9">Required for the formation of a threonylcarbamoyl group on adenosine at position 37 (t(6)A37) in tRNAs that read codons beginning with adenine. Catalyzes the conversion of L-threonine, HCO(3)(-)/CO(2) and ATP to give threonylcarbamoyl-AMP (TC-AMP) as the acyladenylate intermediate, with the release of diphosphate.</text>
</comment>
<reference evidence="12" key="1">
    <citation type="submission" date="2016-10" db="EMBL/GenBank/DDBJ databases">
        <authorList>
            <person name="Varghese N."/>
            <person name="Submissions S."/>
        </authorList>
    </citation>
    <scope>NUCLEOTIDE SEQUENCE [LARGE SCALE GENOMIC DNA]</scope>
    <source>
        <strain evidence="12">CGMCC 1.6294</strain>
    </source>
</reference>
<dbReference type="InterPro" id="IPR006070">
    <property type="entry name" value="Sua5-like_dom"/>
</dbReference>
<dbReference type="Pfam" id="PF01300">
    <property type="entry name" value="Sua5_yciO_yrdC"/>
    <property type="match status" value="1"/>
</dbReference>
<keyword evidence="3 9" id="KW-0808">Transferase</keyword>
<keyword evidence="2 9" id="KW-0963">Cytoplasm</keyword>
<evidence type="ECO:0000256" key="2">
    <source>
        <dbReference type="ARBA" id="ARBA00022490"/>
    </source>
</evidence>